<dbReference type="AlphaFoldDB" id="A0ABD3FD86"/>
<organism evidence="1 2">
    <name type="scientific">Phytophthora oleae</name>
    <dbReference type="NCBI Taxonomy" id="2107226"/>
    <lineage>
        <taxon>Eukaryota</taxon>
        <taxon>Sar</taxon>
        <taxon>Stramenopiles</taxon>
        <taxon>Oomycota</taxon>
        <taxon>Peronosporomycetes</taxon>
        <taxon>Peronosporales</taxon>
        <taxon>Peronosporaceae</taxon>
        <taxon>Phytophthora</taxon>
    </lineage>
</organism>
<accession>A0ABD3FD86</accession>
<comment type="caution">
    <text evidence="1">The sequence shown here is derived from an EMBL/GenBank/DDBJ whole genome shotgun (WGS) entry which is preliminary data.</text>
</comment>
<evidence type="ECO:0000313" key="2">
    <source>
        <dbReference type="Proteomes" id="UP001632037"/>
    </source>
</evidence>
<name>A0ABD3FD86_9STRA</name>
<evidence type="ECO:0000313" key="1">
    <source>
        <dbReference type="EMBL" id="KAL3664259.1"/>
    </source>
</evidence>
<dbReference type="EMBL" id="JBIMZQ010000024">
    <property type="protein sequence ID" value="KAL3664259.1"/>
    <property type="molecule type" value="Genomic_DNA"/>
</dbReference>
<reference evidence="1 2" key="1">
    <citation type="submission" date="2024-09" db="EMBL/GenBank/DDBJ databases">
        <title>Genome sequencing and assembly of Phytophthora oleae, isolate VK10A, causative agent of rot of olive drupes.</title>
        <authorList>
            <person name="Conti Taguali S."/>
            <person name="Riolo M."/>
            <person name="La Spada F."/>
            <person name="Cacciola S.O."/>
            <person name="Dionisio G."/>
        </authorList>
    </citation>
    <scope>NUCLEOTIDE SEQUENCE [LARGE SCALE GENOMIC DNA]</scope>
    <source>
        <strain evidence="1 2">VK10A</strain>
    </source>
</reference>
<dbReference type="Proteomes" id="UP001632037">
    <property type="component" value="Unassembled WGS sequence"/>
</dbReference>
<proteinExistence type="predicted"/>
<sequence>MDHIDNRVSALDFSANEQCMPYDEFDTLVQFIKAYKSVRSNVHSACRLEPVAVIEPIVF</sequence>
<protein>
    <submittedName>
        <fullName evidence="1">Uncharacterized protein</fullName>
    </submittedName>
</protein>
<keyword evidence="2" id="KW-1185">Reference proteome</keyword>
<gene>
    <name evidence="1" type="ORF">V7S43_010586</name>
</gene>